<keyword evidence="2" id="KW-1185">Reference proteome</keyword>
<dbReference type="Gene3D" id="3.30.460.90">
    <property type="match status" value="1"/>
</dbReference>
<proteinExistence type="predicted"/>
<evidence type="ECO:0000313" key="2">
    <source>
        <dbReference type="Proteomes" id="UP000749559"/>
    </source>
</evidence>
<sequence length="260" mass="29724">MADSENISGQNLEDTGDLRIAEFINHVHSEAKIKGTDEEIEEQRKYISDIVQSILDTAKDIDPFMAVDEKCECGSFHDGTKILEADEFDYIGKLACSNKLKIEEGCKEGYCHVRPIDPSLAHHIKNTIVKGVEKLINKEYKVTDPSKVELLNADVMRTYFYFSLFREAMKRLHNSIEGRQILYKYSKDLIDKIGEDYLATKGNETRYITVFNSENGPNIMFNVHGPLCVSSVDVTFALKIDSEFMNKEKYGRLRNNNQCL</sequence>
<dbReference type="OrthoDB" id="6160741at2759"/>
<organism evidence="1 2">
    <name type="scientific">Owenia fusiformis</name>
    <name type="common">Polychaete worm</name>
    <dbReference type="NCBI Taxonomy" id="6347"/>
    <lineage>
        <taxon>Eukaryota</taxon>
        <taxon>Metazoa</taxon>
        <taxon>Spiralia</taxon>
        <taxon>Lophotrochozoa</taxon>
        <taxon>Annelida</taxon>
        <taxon>Polychaeta</taxon>
        <taxon>Sedentaria</taxon>
        <taxon>Canalipalpata</taxon>
        <taxon>Sabellida</taxon>
        <taxon>Oweniida</taxon>
        <taxon>Oweniidae</taxon>
        <taxon>Owenia</taxon>
    </lineage>
</organism>
<name>A0A8J1UN92_OWEFU</name>
<dbReference type="EMBL" id="CAIIXF020000009">
    <property type="protein sequence ID" value="CAH1794100.1"/>
    <property type="molecule type" value="Genomic_DNA"/>
</dbReference>
<protein>
    <submittedName>
        <fullName evidence="1">Uncharacterized protein</fullName>
    </submittedName>
</protein>
<accession>A0A8J1UN92</accession>
<gene>
    <name evidence="1" type="ORF">OFUS_LOCUS18863</name>
</gene>
<evidence type="ECO:0000313" key="1">
    <source>
        <dbReference type="EMBL" id="CAH1794100.1"/>
    </source>
</evidence>
<comment type="caution">
    <text evidence="1">The sequence shown here is derived from an EMBL/GenBank/DDBJ whole genome shotgun (WGS) entry which is preliminary data.</text>
</comment>
<dbReference type="AlphaFoldDB" id="A0A8J1UN92"/>
<reference evidence="1" key="1">
    <citation type="submission" date="2022-03" db="EMBL/GenBank/DDBJ databases">
        <authorList>
            <person name="Martin C."/>
        </authorList>
    </citation>
    <scope>NUCLEOTIDE SEQUENCE</scope>
</reference>
<dbReference type="Proteomes" id="UP000749559">
    <property type="component" value="Unassembled WGS sequence"/>
</dbReference>